<dbReference type="AlphaFoldDB" id="A0A9N9K4M5"/>
<feature type="non-terminal residue" evidence="2">
    <location>
        <position position="1"/>
    </location>
</feature>
<dbReference type="EMBL" id="CAJVQA010036520">
    <property type="protein sequence ID" value="CAG8808663.1"/>
    <property type="molecule type" value="Genomic_DNA"/>
</dbReference>
<proteinExistence type="predicted"/>
<dbReference type="OrthoDB" id="162969at2759"/>
<feature type="region of interest" description="Disordered" evidence="1">
    <location>
        <begin position="1"/>
        <end position="37"/>
    </location>
</feature>
<reference evidence="2" key="1">
    <citation type="submission" date="2021-06" db="EMBL/GenBank/DDBJ databases">
        <authorList>
            <person name="Kallberg Y."/>
            <person name="Tangrot J."/>
            <person name="Rosling A."/>
        </authorList>
    </citation>
    <scope>NUCLEOTIDE SEQUENCE</scope>
    <source>
        <strain evidence="2">FL966</strain>
    </source>
</reference>
<sequence length="80" mass="9504">MSSKKPKETKTAFTNEQRKAIIKHKEKNPQISQADLNKDEIGENPLAKRQKTVQYLVLKNSLYEWILQYQERVILYNEII</sequence>
<comment type="caution">
    <text evidence="2">The sequence shown here is derived from an EMBL/GenBank/DDBJ whole genome shotgun (WGS) entry which is preliminary data.</text>
</comment>
<evidence type="ECO:0000313" key="2">
    <source>
        <dbReference type="EMBL" id="CAG8808663.1"/>
    </source>
</evidence>
<accession>A0A9N9K4M5</accession>
<feature type="compositionally biased region" description="Basic and acidic residues" evidence="1">
    <location>
        <begin position="1"/>
        <end position="10"/>
    </location>
</feature>
<keyword evidence="3" id="KW-1185">Reference proteome</keyword>
<organism evidence="2 3">
    <name type="scientific">Cetraspora pellucida</name>
    <dbReference type="NCBI Taxonomy" id="1433469"/>
    <lineage>
        <taxon>Eukaryota</taxon>
        <taxon>Fungi</taxon>
        <taxon>Fungi incertae sedis</taxon>
        <taxon>Mucoromycota</taxon>
        <taxon>Glomeromycotina</taxon>
        <taxon>Glomeromycetes</taxon>
        <taxon>Diversisporales</taxon>
        <taxon>Gigasporaceae</taxon>
        <taxon>Cetraspora</taxon>
    </lineage>
</organism>
<dbReference type="Proteomes" id="UP000789759">
    <property type="component" value="Unassembled WGS sequence"/>
</dbReference>
<evidence type="ECO:0000313" key="3">
    <source>
        <dbReference type="Proteomes" id="UP000789759"/>
    </source>
</evidence>
<gene>
    <name evidence="2" type="ORF">CPELLU_LOCUS18403</name>
</gene>
<protein>
    <submittedName>
        <fullName evidence="2">6786_t:CDS:1</fullName>
    </submittedName>
</protein>
<evidence type="ECO:0000256" key="1">
    <source>
        <dbReference type="SAM" id="MobiDB-lite"/>
    </source>
</evidence>
<name>A0A9N9K4M5_9GLOM</name>